<protein>
    <submittedName>
        <fullName evidence="2">Uncharacterized protein</fullName>
    </submittedName>
</protein>
<accession>A0A9K3P7P5</accession>
<feature type="compositionally biased region" description="Polar residues" evidence="1">
    <location>
        <begin position="29"/>
        <end position="51"/>
    </location>
</feature>
<feature type="compositionally biased region" description="Basic and acidic residues" evidence="1">
    <location>
        <begin position="69"/>
        <end position="90"/>
    </location>
</feature>
<evidence type="ECO:0000256" key="1">
    <source>
        <dbReference type="SAM" id="MobiDB-lite"/>
    </source>
</evidence>
<organism evidence="2 3">
    <name type="scientific">Nitzschia inconspicua</name>
    <dbReference type="NCBI Taxonomy" id="303405"/>
    <lineage>
        <taxon>Eukaryota</taxon>
        <taxon>Sar</taxon>
        <taxon>Stramenopiles</taxon>
        <taxon>Ochrophyta</taxon>
        <taxon>Bacillariophyta</taxon>
        <taxon>Bacillariophyceae</taxon>
        <taxon>Bacillariophycidae</taxon>
        <taxon>Bacillariales</taxon>
        <taxon>Bacillariaceae</taxon>
        <taxon>Nitzschia</taxon>
    </lineage>
</organism>
<proteinExistence type="predicted"/>
<keyword evidence="3" id="KW-1185">Reference proteome</keyword>
<feature type="region of interest" description="Disordered" evidence="1">
    <location>
        <begin position="1"/>
        <end position="90"/>
    </location>
</feature>
<dbReference type="EMBL" id="JAGRRH010000119">
    <property type="protein sequence ID" value="KAG7336551.1"/>
    <property type="molecule type" value="Genomic_DNA"/>
</dbReference>
<reference evidence="2" key="1">
    <citation type="journal article" date="2021" name="Sci. Rep.">
        <title>Diploid genomic architecture of Nitzschia inconspicua, an elite biomass production diatom.</title>
        <authorList>
            <person name="Oliver A."/>
            <person name="Podell S."/>
            <person name="Pinowska A."/>
            <person name="Traller J.C."/>
            <person name="Smith S.R."/>
            <person name="McClure R."/>
            <person name="Beliaev A."/>
            <person name="Bohutskyi P."/>
            <person name="Hill E.A."/>
            <person name="Rabines A."/>
            <person name="Zheng H."/>
            <person name="Allen L.Z."/>
            <person name="Kuo A."/>
            <person name="Grigoriev I.V."/>
            <person name="Allen A.E."/>
            <person name="Hazlebeck D."/>
            <person name="Allen E.E."/>
        </authorList>
    </citation>
    <scope>NUCLEOTIDE SEQUENCE</scope>
    <source>
        <strain evidence="2">Hildebrandi</strain>
    </source>
</reference>
<dbReference type="Proteomes" id="UP000693970">
    <property type="component" value="Unassembled WGS sequence"/>
</dbReference>
<sequence>MQNVRHPRTNSDRRLRAIDEISSHKDRTSTQPNTDDGITTTHANTDNSSHQHIFPPPQNHIPQSNFGDNQHHSDNNLHIKQPDHRSNQPP</sequence>
<feature type="compositionally biased region" description="Basic and acidic residues" evidence="1">
    <location>
        <begin position="9"/>
        <end position="28"/>
    </location>
</feature>
<evidence type="ECO:0000313" key="3">
    <source>
        <dbReference type="Proteomes" id="UP000693970"/>
    </source>
</evidence>
<comment type="caution">
    <text evidence="2">The sequence shown here is derived from an EMBL/GenBank/DDBJ whole genome shotgun (WGS) entry which is preliminary data.</text>
</comment>
<evidence type="ECO:0000313" key="2">
    <source>
        <dbReference type="EMBL" id="KAG7336551.1"/>
    </source>
</evidence>
<name>A0A9K3P7P5_9STRA</name>
<reference evidence="2" key="2">
    <citation type="submission" date="2021-04" db="EMBL/GenBank/DDBJ databases">
        <authorList>
            <person name="Podell S."/>
        </authorList>
    </citation>
    <scope>NUCLEOTIDE SEQUENCE</scope>
    <source>
        <strain evidence="2">Hildebrandi</strain>
    </source>
</reference>
<dbReference type="AlphaFoldDB" id="A0A9K3P7P5"/>
<gene>
    <name evidence="2" type="ORF">IV203_004822</name>
</gene>